<evidence type="ECO:0000256" key="7">
    <source>
        <dbReference type="ARBA" id="ARBA00047872"/>
    </source>
</evidence>
<reference evidence="11 12" key="1">
    <citation type="journal article" date="2015" name="Int. J. Syst. Evol. Microbiol.">
        <title>Carboxylicivirga linearis sp. nov., isolated from a sea cucumber culture pond.</title>
        <authorList>
            <person name="Wang F.Q."/>
            <person name="Zhou Y.X."/>
            <person name="Lin X.Z."/>
            <person name="Chen G.J."/>
            <person name="Du Z.J."/>
        </authorList>
    </citation>
    <scope>NUCLEOTIDE SEQUENCE [LARGE SCALE GENOMIC DNA]</scope>
    <source>
        <strain evidence="11 12">FB218</strain>
    </source>
</reference>
<dbReference type="EC" id="2.7.2.4" evidence="8"/>
<keyword evidence="12" id="KW-1185">Reference proteome</keyword>
<dbReference type="RefSeq" id="WP_212217969.1">
    <property type="nucleotide sequence ID" value="NZ_JAGUCO010000021.1"/>
</dbReference>
<evidence type="ECO:0000313" key="12">
    <source>
        <dbReference type="Proteomes" id="UP000708576"/>
    </source>
</evidence>
<dbReference type="Gene3D" id="3.40.1160.10">
    <property type="entry name" value="Acetylglutamate kinase-like"/>
    <property type="match status" value="1"/>
</dbReference>
<dbReference type="InterPro" id="IPR005260">
    <property type="entry name" value="Asp_kin_monofn"/>
</dbReference>
<dbReference type="InterPro" id="IPR036393">
    <property type="entry name" value="AceGlu_kinase-like_sf"/>
</dbReference>
<sequence length="419" mass="47898">MKVFKFGGASVKDAAGVKNLAKIVNSYNDSLVVVISAMGKMTNAFEELVYAYFNGNGIEQHYQKIKEYHLSIITDLFEPEEQGVIDEWLEALQLKLDTEPSLNYDFEYDQIVPFGELISTFIVSSYLNKLGWQNEWIDVRKILRTDDLFRSAGVNWELSSELMKEAFSFEGTQRYITQGFIGSTDTNLTTTLGREGSDYTGAIIAYALDAESLSIWKDVPGVLNADPRWYPKARMIDELSYWEAIELTYYGAQVIHPKTIKPLQNKQIPLLVKSFIEPENKGTAIKDTEQNVQLPPIYVLKEKQTLLSISPKDFSFILEENLSEIFQVISKHRLKINLMQSSALNFSVCVDHHKNIDAVMDELSEHYGVLYNVDMELVTIRHYTDKAISEVIDGKEVVDSQVSRKTARYVVKQSEWNFK</sequence>
<evidence type="ECO:0000256" key="1">
    <source>
        <dbReference type="ARBA" id="ARBA00004766"/>
    </source>
</evidence>
<protein>
    <recommendedName>
        <fullName evidence="8">Aspartokinase</fullName>
        <ecNumber evidence="8">2.7.2.4</ecNumber>
    </recommendedName>
</protein>
<keyword evidence="6" id="KW-0067">ATP-binding</keyword>
<comment type="pathway">
    <text evidence="1 9">Amino-acid biosynthesis; L-lysine biosynthesis via DAP pathway; (S)-tetrahydrodipicolinate from L-aspartate: step 1/4.</text>
</comment>
<feature type="domain" description="Aspartate/glutamate/uridylate kinase" evidence="10">
    <location>
        <begin position="2"/>
        <end position="273"/>
    </location>
</feature>
<comment type="caution">
    <text evidence="11">The sequence shown here is derived from an EMBL/GenBank/DDBJ whole genome shotgun (WGS) entry which is preliminary data.</text>
</comment>
<gene>
    <name evidence="11" type="ORF">KEM10_18765</name>
</gene>
<evidence type="ECO:0000256" key="4">
    <source>
        <dbReference type="ARBA" id="ARBA00022741"/>
    </source>
</evidence>
<dbReference type="Gene3D" id="3.30.70.260">
    <property type="match status" value="2"/>
</dbReference>
<accession>A0ABS5JZK3</accession>
<evidence type="ECO:0000256" key="5">
    <source>
        <dbReference type="ARBA" id="ARBA00022777"/>
    </source>
</evidence>
<dbReference type="PANTHER" id="PTHR21499">
    <property type="entry name" value="ASPARTATE KINASE"/>
    <property type="match status" value="1"/>
</dbReference>
<dbReference type="InterPro" id="IPR042199">
    <property type="entry name" value="AsparK_Bifunc_asparK/hSer_DH"/>
</dbReference>
<dbReference type="NCBIfam" id="TIGR00657">
    <property type="entry name" value="asp_kinases"/>
    <property type="match status" value="1"/>
</dbReference>
<evidence type="ECO:0000256" key="9">
    <source>
        <dbReference type="RuleBase" id="RU004249"/>
    </source>
</evidence>
<dbReference type="InterPro" id="IPR001341">
    <property type="entry name" value="Asp_kinase"/>
</dbReference>
<evidence type="ECO:0000256" key="2">
    <source>
        <dbReference type="ARBA" id="ARBA00010122"/>
    </source>
</evidence>
<dbReference type="PANTHER" id="PTHR21499:SF59">
    <property type="entry name" value="ASPARTOKINASE"/>
    <property type="match status" value="1"/>
</dbReference>
<dbReference type="SUPFAM" id="SSF55021">
    <property type="entry name" value="ACT-like"/>
    <property type="match status" value="1"/>
</dbReference>
<proteinExistence type="inferred from homology"/>
<evidence type="ECO:0000256" key="8">
    <source>
        <dbReference type="RuleBase" id="RU003448"/>
    </source>
</evidence>
<keyword evidence="3 8" id="KW-0808">Transferase</keyword>
<comment type="pathway">
    <text evidence="9">Amino-acid biosynthesis; L-threonine biosynthesis; L-threonine from L-aspartate: step 1/5.</text>
</comment>
<dbReference type="GO" id="GO:0004072">
    <property type="term" value="F:aspartate kinase activity"/>
    <property type="evidence" value="ECO:0007669"/>
    <property type="project" value="UniProtKB-EC"/>
</dbReference>
<name>A0ABS5JZK3_9BACT</name>
<keyword evidence="9" id="KW-0028">Amino-acid biosynthesis</keyword>
<evidence type="ECO:0000259" key="10">
    <source>
        <dbReference type="Pfam" id="PF00696"/>
    </source>
</evidence>
<keyword evidence="5 8" id="KW-0418">Kinase</keyword>
<comment type="similarity">
    <text evidence="2 8">Belongs to the aspartokinase family.</text>
</comment>
<dbReference type="InterPro" id="IPR001048">
    <property type="entry name" value="Asp/Glu/Uridylate_kinase"/>
</dbReference>
<dbReference type="SUPFAM" id="SSF53633">
    <property type="entry name" value="Carbamate kinase-like"/>
    <property type="match status" value="1"/>
</dbReference>
<dbReference type="PIRSF" id="PIRSF000726">
    <property type="entry name" value="Asp_kin"/>
    <property type="match status" value="1"/>
</dbReference>
<evidence type="ECO:0000313" key="11">
    <source>
        <dbReference type="EMBL" id="MBS2100334.1"/>
    </source>
</evidence>
<evidence type="ECO:0000256" key="6">
    <source>
        <dbReference type="ARBA" id="ARBA00022840"/>
    </source>
</evidence>
<dbReference type="EMBL" id="JAGUCO010000021">
    <property type="protein sequence ID" value="MBS2100334.1"/>
    <property type="molecule type" value="Genomic_DNA"/>
</dbReference>
<organism evidence="11 12">
    <name type="scientific">Carboxylicivirga linearis</name>
    <dbReference type="NCBI Taxonomy" id="1628157"/>
    <lineage>
        <taxon>Bacteria</taxon>
        <taxon>Pseudomonadati</taxon>
        <taxon>Bacteroidota</taxon>
        <taxon>Bacteroidia</taxon>
        <taxon>Marinilabiliales</taxon>
        <taxon>Marinilabiliaceae</taxon>
        <taxon>Carboxylicivirga</taxon>
    </lineage>
</organism>
<dbReference type="CDD" id="cd04243">
    <property type="entry name" value="AAK_AK-HSDH-like"/>
    <property type="match status" value="1"/>
</dbReference>
<dbReference type="Pfam" id="PF00696">
    <property type="entry name" value="AA_kinase"/>
    <property type="match status" value="1"/>
</dbReference>
<evidence type="ECO:0000256" key="3">
    <source>
        <dbReference type="ARBA" id="ARBA00022679"/>
    </source>
</evidence>
<comment type="catalytic activity">
    <reaction evidence="7 8">
        <text>L-aspartate + ATP = 4-phospho-L-aspartate + ADP</text>
        <dbReference type="Rhea" id="RHEA:23776"/>
        <dbReference type="ChEBI" id="CHEBI:29991"/>
        <dbReference type="ChEBI" id="CHEBI:30616"/>
        <dbReference type="ChEBI" id="CHEBI:57535"/>
        <dbReference type="ChEBI" id="CHEBI:456216"/>
        <dbReference type="EC" id="2.7.2.4"/>
    </reaction>
</comment>
<dbReference type="Proteomes" id="UP000708576">
    <property type="component" value="Unassembled WGS sequence"/>
</dbReference>
<dbReference type="Gene3D" id="1.20.120.1320">
    <property type="entry name" value="Aspartokinase, catalytic domain"/>
    <property type="match status" value="1"/>
</dbReference>
<dbReference type="InterPro" id="IPR045865">
    <property type="entry name" value="ACT-like_dom_sf"/>
</dbReference>
<comment type="pathway">
    <text evidence="9">Amino-acid biosynthesis; L-methionine biosynthesis via de novo pathway; L-homoserine from L-aspartate: step 1/3.</text>
</comment>
<keyword evidence="4" id="KW-0547">Nucleotide-binding</keyword>